<protein>
    <recommendedName>
        <fullName evidence="2">Right handed beta helix domain-containing protein</fullName>
    </recommendedName>
</protein>
<dbReference type="OrthoDB" id="7794186at2"/>
<feature type="transmembrane region" description="Helical" evidence="1">
    <location>
        <begin position="62"/>
        <end position="82"/>
    </location>
</feature>
<dbReference type="InterPro" id="IPR011050">
    <property type="entry name" value="Pectin_lyase_fold/virulence"/>
</dbReference>
<feature type="domain" description="Right handed beta helix" evidence="2">
    <location>
        <begin position="153"/>
        <end position="284"/>
    </location>
</feature>
<dbReference type="Gene3D" id="2.60.40.10">
    <property type="entry name" value="Immunoglobulins"/>
    <property type="match status" value="5"/>
</dbReference>
<evidence type="ECO:0000259" key="2">
    <source>
        <dbReference type="Pfam" id="PF13229"/>
    </source>
</evidence>
<dbReference type="InterPro" id="IPR012334">
    <property type="entry name" value="Pectin_lyas_fold"/>
</dbReference>
<dbReference type="Proteomes" id="UP000253141">
    <property type="component" value="Unassembled WGS sequence"/>
</dbReference>
<comment type="caution">
    <text evidence="3">The sequence shown here is derived from an EMBL/GenBank/DDBJ whole genome shotgun (WGS) entry which is preliminary data.</text>
</comment>
<proteinExistence type="predicted"/>
<keyword evidence="4" id="KW-1185">Reference proteome</keyword>
<feature type="transmembrane region" description="Helical" evidence="1">
    <location>
        <begin position="38"/>
        <end position="55"/>
    </location>
</feature>
<evidence type="ECO:0000313" key="3">
    <source>
        <dbReference type="EMBL" id="RDB04270.1"/>
    </source>
</evidence>
<dbReference type="InterPro" id="IPR013783">
    <property type="entry name" value="Ig-like_fold"/>
</dbReference>
<accession>A0A369I5T7</accession>
<dbReference type="AlphaFoldDB" id="A0A369I5T7"/>
<dbReference type="EMBL" id="QPIW01000017">
    <property type="protein sequence ID" value="RDB04270.1"/>
    <property type="molecule type" value="Genomic_DNA"/>
</dbReference>
<dbReference type="SUPFAM" id="SSF51126">
    <property type="entry name" value="Pectin lyase-like"/>
    <property type="match status" value="1"/>
</dbReference>
<dbReference type="Gene3D" id="2.160.20.10">
    <property type="entry name" value="Single-stranded right-handed beta-helix, Pectin lyase-like"/>
    <property type="match status" value="1"/>
</dbReference>
<reference evidence="3 4" key="1">
    <citation type="submission" date="2018-07" db="EMBL/GenBank/DDBJ databases">
        <title>Genome analysis of Runella aurantiaca.</title>
        <authorList>
            <person name="Yang X."/>
        </authorList>
    </citation>
    <scope>NUCLEOTIDE SEQUENCE [LARGE SCALE GENOMIC DNA]</scope>
    <source>
        <strain evidence="3 4">YX9</strain>
    </source>
</reference>
<organism evidence="3 4">
    <name type="scientific">Runella aurantiaca</name>
    <dbReference type="NCBI Taxonomy" id="2282308"/>
    <lineage>
        <taxon>Bacteria</taxon>
        <taxon>Pseudomonadati</taxon>
        <taxon>Bacteroidota</taxon>
        <taxon>Cytophagia</taxon>
        <taxon>Cytophagales</taxon>
        <taxon>Spirosomataceae</taxon>
        <taxon>Runella</taxon>
    </lineage>
</organism>
<keyword evidence="1" id="KW-1133">Transmembrane helix</keyword>
<evidence type="ECO:0000256" key="1">
    <source>
        <dbReference type="SAM" id="Phobius"/>
    </source>
</evidence>
<dbReference type="NCBIfam" id="NF041518">
    <property type="entry name" value="choice_anch_Q"/>
    <property type="match status" value="1"/>
</dbReference>
<evidence type="ECO:0000313" key="4">
    <source>
        <dbReference type="Proteomes" id="UP000253141"/>
    </source>
</evidence>
<keyword evidence="1" id="KW-0812">Transmembrane</keyword>
<dbReference type="RefSeq" id="WP_147277116.1">
    <property type="nucleotide sequence ID" value="NZ_QPIW01000017.1"/>
</dbReference>
<dbReference type="SMART" id="SM00710">
    <property type="entry name" value="PbH1"/>
    <property type="match status" value="6"/>
</dbReference>
<gene>
    <name evidence="3" type="ORF">DVG78_18890</name>
</gene>
<dbReference type="InterPro" id="IPR059226">
    <property type="entry name" value="Choice_anch_Q_dom"/>
</dbReference>
<sequence length="898" mass="89908">MQKLFYLFLNFLLILFFGITTATSLKNPFNHPSKKAFSFRRAIFFGSLISGLFRSKPILRQILLLFIFCGGLTSAFAATLTVTNGNDSGSGSLRNQIAAATSGDVIVFASGVTTVNLTSGEIAFGKTLTIDGGASGVTINRLSGNFRLFNISSGTVTFTRINLTNGNTTDANGGGAIAASSSVTLNMTNCNITGNNTTGGGAAMVLSGPTTLTNCNISNNTTTNTVGHAILFYPPGNLTMTGCTISNNTGNVGGAAVDLRGGGGGNMTVILNNCTISGNNRSGLITPNNECTITITNVTITDNGIGFENYTNKCTMKNTIVFGNAGNNLTFVGPAFLAGSTHNIVGDAGNSGFINGTNNNQVGVDPNLLGLASNGGFTQTHALAPCSPAINAGTSSGAPTTDQRGSSRVSTVDIGAFEYQSAPSTISVTSTVTNACNGNNGSIDLTVSGGTSPYTYEWSGSGSGNDPRTNLAAGTYDVTVTDNAGCIRTHSATVTNLTPTTANAGSDQTGAATCGLTQVTLAANSPSVGTGAWSVVNGTGGSFGNASSRTSTFSGTAGSTYTLRWTISNGSCTSTDDVVITFNRSPTTANAGSDQTGAATCGLTQVTLAGNTATVGTGSWSVVNGTGGSFGNASSPTSTFTGTAGSTYTLRWTISNSPCTASTDDVVVTFNRSPTTANAGSDQTGAATCGLTQVTLAANTPTVGTGAWSVVNGTGGSFGNASSPTSTFTGTAGSTYTLRWTISNSPCTASTDDVVITFNRNPTTANAGSDQTGASTCGLTQVTLAGNTATVGTGAWSVVNGTGGSFGNAFSPTSTFTGTAGSTYTLRWTISNSPCTASTDDVVITFNRSPTTANAGSDQTGAATCGLTQVTLAGNTATVGTGSWSVVNGTGGSFGNAS</sequence>
<dbReference type="Pfam" id="PF13229">
    <property type="entry name" value="Beta_helix"/>
    <property type="match status" value="1"/>
</dbReference>
<dbReference type="InterPro" id="IPR039448">
    <property type="entry name" value="Beta_helix"/>
</dbReference>
<name>A0A369I5T7_9BACT</name>
<dbReference type="InterPro" id="IPR006626">
    <property type="entry name" value="PbH1"/>
</dbReference>
<keyword evidence="1" id="KW-0472">Membrane</keyword>
<feature type="non-terminal residue" evidence="3">
    <location>
        <position position="898"/>
    </location>
</feature>